<comment type="caution">
    <text evidence="2">The sequence shown here is derived from an EMBL/GenBank/DDBJ whole genome shotgun (WGS) entry which is preliminary data.</text>
</comment>
<sequence length="131" mass="15502">MADFRDEAHLSSWDHYVFVRTFPTYLDQRWEMIVYERKQSGGNDGGEIQKWRSMSNNRAYEYDNCESRGGNGIFGKMDHLQRLLDRLLSCRPMGLEKNNMMLLVAMYPIVRESFKLFDDICEVLAVLLDQY</sequence>
<gene>
    <name evidence="2" type="ORF">POM88_013814</name>
</gene>
<accession>A0AAD8N4S0</accession>
<dbReference type="Proteomes" id="UP001237642">
    <property type="component" value="Unassembled WGS sequence"/>
</dbReference>
<dbReference type="InterPro" id="IPR011417">
    <property type="entry name" value="ANTH_dom"/>
</dbReference>
<dbReference type="GO" id="GO:0072583">
    <property type="term" value="P:clathrin-dependent endocytosis"/>
    <property type="evidence" value="ECO:0007669"/>
    <property type="project" value="InterPro"/>
</dbReference>
<reference evidence="2" key="1">
    <citation type="submission" date="2023-02" db="EMBL/GenBank/DDBJ databases">
        <title>Genome of toxic invasive species Heracleum sosnowskyi carries increased number of genes despite the absence of recent whole-genome duplications.</title>
        <authorList>
            <person name="Schelkunov M."/>
            <person name="Shtratnikova V."/>
            <person name="Makarenko M."/>
            <person name="Klepikova A."/>
            <person name="Omelchenko D."/>
            <person name="Novikova G."/>
            <person name="Obukhova E."/>
            <person name="Bogdanov V."/>
            <person name="Penin A."/>
            <person name="Logacheva M."/>
        </authorList>
    </citation>
    <scope>NUCLEOTIDE SEQUENCE</scope>
    <source>
        <strain evidence="2">Hsosn_3</strain>
        <tissue evidence="2">Leaf</tissue>
    </source>
</reference>
<dbReference type="GO" id="GO:0030136">
    <property type="term" value="C:clathrin-coated vesicle"/>
    <property type="evidence" value="ECO:0007669"/>
    <property type="project" value="InterPro"/>
</dbReference>
<dbReference type="GO" id="GO:0006900">
    <property type="term" value="P:vesicle budding from membrane"/>
    <property type="evidence" value="ECO:0007669"/>
    <property type="project" value="TreeGrafter"/>
</dbReference>
<feature type="domain" description="AP180 N-terminal homology (ANTH)" evidence="1">
    <location>
        <begin position="9"/>
        <end position="131"/>
    </location>
</feature>
<keyword evidence="3" id="KW-1185">Reference proteome</keyword>
<reference evidence="2" key="2">
    <citation type="submission" date="2023-05" db="EMBL/GenBank/DDBJ databases">
        <authorList>
            <person name="Schelkunov M.I."/>
        </authorList>
    </citation>
    <scope>NUCLEOTIDE SEQUENCE</scope>
    <source>
        <strain evidence="2">Hsosn_3</strain>
        <tissue evidence="2">Leaf</tissue>
    </source>
</reference>
<dbReference type="PANTHER" id="PTHR22951:SF13">
    <property type="entry name" value="ASSEMBLY PROTEIN, PUTATIVE, EXPRESSED-RELATED"/>
    <property type="match status" value="1"/>
</dbReference>
<dbReference type="InterPro" id="IPR014712">
    <property type="entry name" value="ANTH_dom_sf"/>
</dbReference>
<dbReference type="EMBL" id="JAUIZM010000003">
    <property type="protein sequence ID" value="KAK1394758.1"/>
    <property type="molecule type" value="Genomic_DNA"/>
</dbReference>
<dbReference type="Gene3D" id="1.20.58.150">
    <property type="entry name" value="ANTH domain"/>
    <property type="match status" value="1"/>
</dbReference>
<proteinExistence type="predicted"/>
<protein>
    <recommendedName>
        <fullName evidence="1">AP180 N-terminal homology (ANTH) domain-containing protein</fullName>
    </recommendedName>
</protein>
<dbReference type="GO" id="GO:0032050">
    <property type="term" value="F:clathrin heavy chain binding"/>
    <property type="evidence" value="ECO:0007669"/>
    <property type="project" value="TreeGrafter"/>
</dbReference>
<dbReference type="SUPFAM" id="SSF89009">
    <property type="entry name" value="GAT-like domain"/>
    <property type="match status" value="1"/>
</dbReference>
<evidence type="ECO:0000259" key="1">
    <source>
        <dbReference type="Pfam" id="PF07651"/>
    </source>
</evidence>
<evidence type="ECO:0000313" key="3">
    <source>
        <dbReference type="Proteomes" id="UP001237642"/>
    </source>
</evidence>
<dbReference type="AlphaFoldDB" id="A0AAD8N4S0"/>
<dbReference type="GO" id="GO:0005905">
    <property type="term" value="C:clathrin-coated pit"/>
    <property type="evidence" value="ECO:0007669"/>
    <property type="project" value="TreeGrafter"/>
</dbReference>
<dbReference type="GO" id="GO:0005545">
    <property type="term" value="F:1-phosphatidylinositol binding"/>
    <property type="evidence" value="ECO:0007669"/>
    <property type="project" value="InterPro"/>
</dbReference>
<name>A0AAD8N4S0_9APIA</name>
<dbReference type="InterPro" id="IPR045192">
    <property type="entry name" value="AP180-like"/>
</dbReference>
<dbReference type="GO" id="GO:0000149">
    <property type="term" value="F:SNARE binding"/>
    <property type="evidence" value="ECO:0007669"/>
    <property type="project" value="TreeGrafter"/>
</dbReference>
<dbReference type="GO" id="GO:0005546">
    <property type="term" value="F:phosphatidylinositol-4,5-bisphosphate binding"/>
    <property type="evidence" value="ECO:0007669"/>
    <property type="project" value="TreeGrafter"/>
</dbReference>
<organism evidence="2 3">
    <name type="scientific">Heracleum sosnowskyi</name>
    <dbReference type="NCBI Taxonomy" id="360622"/>
    <lineage>
        <taxon>Eukaryota</taxon>
        <taxon>Viridiplantae</taxon>
        <taxon>Streptophyta</taxon>
        <taxon>Embryophyta</taxon>
        <taxon>Tracheophyta</taxon>
        <taxon>Spermatophyta</taxon>
        <taxon>Magnoliopsida</taxon>
        <taxon>eudicotyledons</taxon>
        <taxon>Gunneridae</taxon>
        <taxon>Pentapetalae</taxon>
        <taxon>asterids</taxon>
        <taxon>campanulids</taxon>
        <taxon>Apiales</taxon>
        <taxon>Apiaceae</taxon>
        <taxon>Apioideae</taxon>
        <taxon>apioid superclade</taxon>
        <taxon>Tordylieae</taxon>
        <taxon>Tordyliinae</taxon>
        <taxon>Heracleum</taxon>
    </lineage>
</organism>
<dbReference type="Pfam" id="PF07651">
    <property type="entry name" value="ANTH"/>
    <property type="match status" value="1"/>
</dbReference>
<dbReference type="PANTHER" id="PTHR22951">
    <property type="entry name" value="CLATHRIN ASSEMBLY PROTEIN"/>
    <property type="match status" value="1"/>
</dbReference>
<evidence type="ECO:0000313" key="2">
    <source>
        <dbReference type="EMBL" id="KAK1394758.1"/>
    </source>
</evidence>
<dbReference type="GO" id="GO:0048268">
    <property type="term" value="P:clathrin coat assembly"/>
    <property type="evidence" value="ECO:0007669"/>
    <property type="project" value="InterPro"/>
</dbReference>